<accession>A0ABV3FUV1</accession>
<organism evidence="4 5">
    <name type="scientific">Nocardia aurea</name>
    <dbReference type="NCBI Taxonomy" id="2144174"/>
    <lineage>
        <taxon>Bacteria</taxon>
        <taxon>Bacillati</taxon>
        <taxon>Actinomycetota</taxon>
        <taxon>Actinomycetes</taxon>
        <taxon>Mycobacteriales</taxon>
        <taxon>Nocardiaceae</taxon>
        <taxon>Nocardia</taxon>
    </lineage>
</organism>
<feature type="compositionally biased region" description="Polar residues" evidence="2">
    <location>
        <begin position="391"/>
        <end position="449"/>
    </location>
</feature>
<feature type="compositionally biased region" description="Gly residues" evidence="2">
    <location>
        <begin position="306"/>
        <end position="319"/>
    </location>
</feature>
<feature type="region of interest" description="Disordered" evidence="2">
    <location>
        <begin position="224"/>
        <end position="449"/>
    </location>
</feature>
<feature type="compositionally biased region" description="Low complexity" evidence="2">
    <location>
        <begin position="320"/>
        <end position="339"/>
    </location>
</feature>
<evidence type="ECO:0000256" key="2">
    <source>
        <dbReference type="SAM" id="MobiDB-lite"/>
    </source>
</evidence>
<dbReference type="Gene3D" id="1.20.1260.20">
    <property type="entry name" value="PPE superfamily"/>
    <property type="match status" value="1"/>
</dbReference>
<feature type="non-terminal residue" evidence="4">
    <location>
        <position position="449"/>
    </location>
</feature>
<feature type="region of interest" description="Disordered" evidence="2">
    <location>
        <begin position="1"/>
        <end position="32"/>
    </location>
</feature>
<evidence type="ECO:0000256" key="1">
    <source>
        <dbReference type="ARBA" id="ARBA00010652"/>
    </source>
</evidence>
<reference evidence="4 5" key="1">
    <citation type="submission" date="2024-06" db="EMBL/GenBank/DDBJ databases">
        <title>The Natural Products Discovery Center: Release of the First 8490 Sequenced Strains for Exploring Actinobacteria Biosynthetic Diversity.</title>
        <authorList>
            <person name="Kalkreuter E."/>
            <person name="Kautsar S.A."/>
            <person name="Yang D."/>
            <person name="Bader C.D."/>
            <person name="Teijaro C.N."/>
            <person name="Fluegel L."/>
            <person name="Davis C.M."/>
            <person name="Simpson J.R."/>
            <person name="Lauterbach L."/>
            <person name="Steele A.D."/>
            <person name="Gui C."/>
            <person name="Meng S."/>
            <person name="Li G."/>
            <person name="Viehrig K."/>
            <person name="Ye F."/>
            <person name="Su P."/>
            <person name="Kiefer A.F."/>
            <person name="Nichols A."/>
            <person name="Cepeda A.J."/>
            <person name="Yan W."/>
            <person name="Fan B."/>
            <person name="Jiang Y."/>
            <person name="Adhikari A."/>
            <person name="Zheng C.-J."/>
            <person name="Schuster L."/>
            <person name="Cowan T.M."/>
            <person name="Smanski M.J."/>
            <person name="Chevrette M.G."/>
            <person name="De Carvalho L.P.S."/>
            <person name="Shen B."/>
        </authorList>
    </citation>
    <scope>NUCLEOTIDE SEQUENCE [LARGE SCALE GENOMIC DNA]</scope>
    <source>
        <strain evidence="4 5">NPDC050403</strain>
    </source>
</reference>
<evidence type="ECO:0000259" key="3">
    <source>
        <dbReference type="Pfam" id="PF00823"/>
    </source>
</evidence>
<feature type="compositionally biased region" description="Low complexity" evidence="2">
    <location>
        <begin position="281"/>
        <end position="305"/>
    </location>
</feature>
<comment type="caution">
    <text evidence="4">The sequence shown here is derived from an EMBL/GenBank/DDBJ whole genome shotgun (WGS) entry which is preliminary data.</text>
</comment>
<proteinExistence type="inferred from homology"/>
<protein>
    <recommendedName>
        <fullName evidence="3">PPE domain-containing protein</fullName>
    </recommendedName>
</protein>
<keyword evidence="5" id="KW-1185">Reference proteome</keyword>
<dbReference type="Proteomes" id="UP001551695">
    <property type="component" value="Unassembled WGS sequence"/>
</dbReference>
<name>A0ABV3FUV1_9NOCA</name>
<feature type="compositionally biased region" description="Low complexity" evidence="2">
    <location>
        <begin position="347"/>
        <end position="365"/>
    </location>
</feature>
<dbReference type="InterPro" id="IPR036689">
    <property type="entry name" value="ESAT-6-like_sf"/>
</dbReference>
<sequence>MITPSSSRLSPPPRPSIPPRKRIDSVSMEPSRVRVRLYRQTASTEGTTAMRPIDGRAITNPENAQSFSHAEIKQAADRMDPDGLVGAVDAWTTIAATVTRAAQQFESAAGKAVDQRWEGAAATAAVGGLRRYVARLGEFGEALRQQTIPLEAAGNAAARFKAAIPAVGESSGGSTAPEARNAGEEQARDDMVAYYIQPYGAAAQEIPSLPSVVDPIGGGIGTANGAFGSGSGPNDSSGGAPGDATGTGGTGSPGHSGTSANSGVGGLGATGTGAVGSTENDGTAGTSTGVGTTGTSSDSGQQSGSGAAGTPGDSGGAGVPVGSSGANASGNSSTSGISALMGAPGDSSPAGTSGNSGTNGTPGIPGLAGAPGHSSTTGTSEISGLAGTPGDSGTSGNSGAANAPGNFSTTGTSEISSLAGTPGDSGTSGNSGAANAPGNFSTTGTSEIS</sequence>
<dbReference type="EMBL" id="JBFAKC010000006">
    <property type="protein sequence ID" value="MEV0709200.1"/>
    <property type="molecule type" value="Genomic_DNA"/>
</dbReference>
<feature type="domain" description="PPE" evidence="3">
    <location>
        <begin position="80"/>
        <end position="163"/>
    </location>
</feature>
<feature type="compositionally biased region" description="Gly residues" evidence="2">
    <location>
        <begin position="239"/>
        <end position="254"/>
    </location>
</feature>
<gene>
    <name evidence="4" type="ORF">AB0I48_16695</name>
</gene>
<dbReference type="SUPFAM" id="SSF140453">
    <property type="entry name" value="EsxAB dimer-like"/>
    <property type="match status" value="1"/>
</dbReference>
<dbReference type="Pfam" id="PF00823">
    <property type="entry name" value="PPE"/>
    <property type="match status" value="1"/>
</dbReference>
<evidence type="ECO:0000313" key="4">
    <source>
        <dbReference type="EMBL" id="MEV0709200.1"/>
    </source>
</evidence>
<comment type="similarity">
    <text evidence="1">Belongs to the mycobacterial PPE family.</text>
</comment>
<feature type="compositionally biased region" description="Polar residues" evidence="2">
    <location>
        <begin position="373"/>
        <end position="382"/>
    </location>
</feature>
<dbReference type="InterPro" id="IPR000030">
    <property type="entry name" value="PPE_dom"/>
</dbReference>
<dbReference type="InterPro" id="IPR038332">
    <property type="entry name" value="PPE_sf"/>
</dbReference>
<feature type="compositionally biased region" description="Gly residues" evidence="2">
    <location>
        <begin position="263"/>
        <end position="274"/>
    </location>
</feature>
<evidence type="ECO:0000313" key="5">
    <source>
        <dbReference type="Proteomes" id="UP001551695"/>
    </source>
</evidence>